<organism evidence="2 3">
    <name type="scientific">Haloglomus irregulare</name>
    <dbReference type="NCBI Taxonomy" id="2234134"/>
    <lineage>
        <taxon>Archaea</taxon>
        <taxon>Methanobacteriati</taxon>
        <taxon>Methanobacteriota</taxon>
        <taxon>Stenosarchaea group</taxon>
        <taxon>Halobacteria</taxon>
        <taxon>Halobacteriales</taxon>
        <taxon>Natronomonadaceae</taxon>
        <taxon>Haloglomus</taxon>
    </lineage>
</organism>
<sequence>MLWVGGPMPNYETHLGFGSVFGVYAGAMYWKIFEGIIVPRDVIAGALFVAGAFALGSVLPDIDLHNSKPRKLLNFYTVIGLGGLAAYLTATNLSGNGVEATNRWAAAAAIAVFVIILAAAIVPPVVQAVMPSHRGIVHSPLLWLIGLGYPAVRIWNDTLAIPGASPVVDRALLAPCMLAVALGAVLHICLDLFGTSIGGISGNRRRPQSRW</sequence>
<dbReference type="Proteomes" id="UP000319894">
    <property type="component" value="Unassembled WGS sequence"/>
</dbReference>
<feature type="transmembrane region" description="Helical" evidence="1">
    <location>
        <begin position="42"/>
        <end position="60"/>
    </location>
</feature>
<keyword evidence="1" id="KW-1133">Transmembrane helix</keyword>
<feature type="transmembrane region" description="Helical" evidence="1">
    <location>
        <begin position="135"/>
        <end position="152"/>
    </location>
</feature>
<evidence type="ECO:0000256" key="1">
    <source>
        <dbReference type="SAM" id="Phobius"/>
    </source>
</evidence>
<keyword evidence="3" id="KW-1185">Reference proteome</keyword>
<keyword evidence="1" id="KW-0812">Transmembrane</keyword>
<feature type="transmembrane region" description="Helical" evidence="1">
    <location>
        <begin position="102"/>
        <end position="123"/>
    </location>
</feature>
<proteinExistence type="predicted"/>
<dbReference type="InterPro" id="IPR007404">
    <property type="entry name" value="YdjM-like"/>
</dbReference>
<feature type="transmembrane region" description="Helical" evidence="1">
    <location>
        <begin position="72"/>
        <end position="90"/>
    </location>
</feature>
<name>A0A554NCH8_9EURY</name>
<comment type="caution">
    <text evidence="2">The sequence shown here is derived from an EMBL/GenBank/DDBJ whole genome shotgun (WGS) entry which is preliminary data.</text>
</comment>
<protein>
    <submittedName>
        <fullName evidence="2">Uncharacterized protein</fullName>
    </submittedName>
</protein>
<dbReference type="InParanoid" id="A0A554NCH8"/>
<dbReference type="Pfam" id="PF04307">
    <property type="entry name" value="YdjM"/>
    <property type="match status" value="1"/>
</dbReference>
<gene>
    <name evidence="2" type="ORF">DP107_04375</name>
</gene>
<evidence type="ECO:0000313" key="2">
    <source>
        <dbReference type="EMBL" id="TSD15096.1"/>
    </source>
</evidence>
<accession>A0A554NCH8</accession>
<evidence type="ECO:0000313" key="3">
    <source>
        <dbReference type="Proteomes" id="UP000319894"/>
    </source>
</evidence>
<feature type="transmembrane region" description="Helical" evidence="1">
    <location>
        <begin position="172"/>
        <end position="200"/>
    </location>
</feature>
<reference evidence="2 3" key="1">
    <citation type="submission" date="2018-06" db="EMBL/GenBank/DDBJ databases">
        <title>Natronomonas sp. F16-60 a new haloarchaeon isolated from a solar saltern of Isla Cristina, Huelva, Spain.</title>
        <authorList>
            <person name="Duran-Viseras A."/>
            <person name="Sanchez-Porro C."/>
            <person name="Ventosa A."/>
        </authorList>
    </citation>
    <scope>NUCLEOTIDE SEQUENCE [LARGE SCALE GENOMIC DNA]</scope>
    <source>
        <strain evidence="2 3">F16-60</strain>
    </source>
</reference>
<keyword evidence="1" id="KW-0472">Membrane</keyword>
<feature type="transmembrane region" description="Helical" evidence="1">
    <location>
        <begin position="12"/>
        <end position="30"/>
    </location>
</feature>
<dbReference type="EMBL" id="QMDX01000002">
    <property type="protein sequence ID" value="TSD15096.1"/>
    <property type="molecule type" value="Genomic_DNA"/>
</dbReference>
<dbReference type="AlphaFoldDB" id="A0A554NCH8"/>